<evidence type="ECO:0000313" key="2">
    <source>
        <dbReference type="Proteomes" id="UP001157418"/>
    </source>
</evidence>
<organism evidence="1 2">
    <name type="scientific">Lactuca virosa</name>
    <dbReference type="NCBI Taxonomy" id="75947"/>
    <lineage>
        <taxon>Eukaryota</taxon>
        <taxon>Viridiplantae</taxon>
        <taxon>Streptophyta</taxon>
        <taxon>Embryophyta</taxon>
        <taxon>Tracheophyta</taxon>
        <taxon>Spermatophyta</taxon>
        <taxon>Magnoliopsida</taxon>
        <taxon>eudicotyledons</taxon>
        <taxon>Gunneridae</taxon>
        <taxon>Pentapetalae</taxon>
        <taxon>asterids</taxon>
        <taxon>campanulids</taxon>
        <taxon>Asterales</taxon>
        <taxon>Asteraceae</taxon>
        <taxon>Cichorioideae</taxon>
        <taxon>Cichorieae</taxon>
        <taxon>Lactucinae</taxon>
        <taxon>Lactuca</taxon>
    </lineage>
</organism>
<dbReference type="EMBL" id="CAKMRJ010005745">
    <property type="protein sequence ID" value="CAH1454508.1"/>
    <property type="molecule type" value="Genomic_DNA"/>
</dbReference>
<comment type="caution">
    <text evidence="1">The sequence shown here is derived from an EMBL/GenBank/DDBJ whole genome shotgun (WGS) entry which is preliminary data.</text>
</comment>
<keyword evidence="2" id="KW-1185">Reference proteome</keyword>
<name>A0AAU9PVV1_9ASTR</name>
<evidence type="ECO:0000313" key="1">
    <source>
        <dbReference type="EMBL" id="CAH1454508.1"/>
    </source>
</evidence>
<reference evidence="1 2" key="1">
    <citation type="submission" date="2022-01" db="EMBL/GenBank/DDBJ databases">
        <authorList>
            <person name="Xiong W."/>
            <person name="Schranz E."/>
        </authorList>
    </citation>
    <scope>NUCLEOTIDE SEQUENCE [LARGE SCALE GENOMIC DNA]</scope>
</reference>
<proteinExistence type="predicted"/>
<sequence>MSFIANLCSVEFSLHRSPTVPLHLRLRQLRPPASSIPPSRWIRPMSGFDPSTIGPCSNFRSCVKFL</sequence>
<gene>
    <name evidence="1" type="ORF">LVIROSA_LOCUS39682</name>
</gene>
<accession>A0AAU9PVV1</accession>
<protein>
    <submittedName>
        <fullName evidence="1">Uncharacterized protein</fullName>
    </submittedName>
</protein>
<dbReference type="Proteomes" id="UP001157418">
    <property type="component" value="Unassembled WGS sequence"/>
</dbReference>
<dbReference type="AlphaFoldDB" id="A0AAU9PVV1"/>